<dbReference type="Proteomes" id="UP000664382">
    <property type="component" value="Unassembled WGS sequence"/>
</dbReference>
<dbReference type="Pfam" id="PF12872">
    <property type="entry name" value="OST-HTH"/>
    <property type="match status" value="1"/>
</dbReference>
<proteinExistence type="predicted"/>
<dbReference type="PANTHER" id="PTHR35811">
    <property type="entry name" value="SLR1870 PROTEIN"/>
    <property type="match status" value="1"/>
</dbReference>
<dbReference type="Pfam" id="PF01936">
    <property type="entry name" value="NYN"/>
    <property type="match status" value="1"/>
</dbReference>
<gene>
    <name evidence="2" type="ORF">J4H92_03920</name>
</gene>
<dbReference type="PROSITE" id="PS51644">
    <property type="entry name" value="HTH_OST"/>
    <property type="match status" value="1"/>
</dbReference>
<protein>
    <submittedName>
        <fullName evidence="2">NYN domain-containing protein</fullName>
    </submittedName>
</protein>
<reference evidence="2" key="1">
    <citation type="submission" date="2021-03" db="EMBL/GenBank/DDBJ databases">
        <title>Leucobacter chromiisoli sp. nov., isolated from chromium-containing soil of chemical plant.</title>
        <authorList>
            <person name="Xu Z."/>
        </authorList>
    </citation>
    <scope>NUCLEOTIDE SEQUENCE</scope>
    <source>
        <strain evidence="2">S27</strain>
    </source>
</reference>
<dbReference type="EMBL" id="JAGDYM010000004">
    <property type="protein sequence ID" value="MBO1901095.1"/>
    <property type="molecule type" value="Genomic_DNA"/>
</dbReference>
<sequence>MAAWKAQKVSGEPRVAVYFDFDNIVISRFDQRFGRSAFARDVRGSGRSEPLSEEALKRLDEARVSVNAVLDYAATFGTLAVCRAYADWSHPVNAAYRDDLTARAADLVQMFPLSVRRKNGADIRLAVDAMEDLFLLDDVTHVVIVAGDSDFVPLVQKVRRLGRYVVGIGVAGGTSRVLAGACDEYADYDALLTDDEAEEDERIEALAPPAAAGTAVGRNPFGGDPLGGLQREAAAPDAEVGPEVPRRRPGPLLRKALVLLETKTDEEWQDASAVKNQMLRMDPSFQEREHGFPTFSAFVKAYPGVAELDESGHNRIRRRPGSH</sequence>
<evidence type="ECO:0000313" key="3">
    <source>
        <dbReference type="Proteomes" id="UP000664382"/>
    </source>
</evidence>
<name>A0A939MJE9_9MICO</name>
<keyword evidence="3" id="KW-1185">Reference proteome</keyword>
<feature type="domain" description="HTH OST-type" evidence="1">
    <location>
        <begin position="245"/>
        <end position="322"/>
    </location>
</feature>
<comment type="caution">
    <text evidence="2">The sequence shown here is derived from an EMBL/GenBank/DDBJ whole genome shotgun (WGS) entry which is preliminary data.</text>
</comment>
<dbReference type="InterPro" id="IPR021139">
    <property type="entry name" value="NYN"/>
</dbReference>
<dbReference type="GO" id="GO:0004540">
    <property type="term" value="F:RNA nuclease activity"/>
    <property type="evidence" value="ECO:0007669"/>
    <property type="project" value="InterPro"/>
</dbReference>
<dbReference type="InterPro" id="IPR025605">
    <property type="entry name" value="OST-HTH/LOTUS_dom"/>
</dbReference>
<dbReference type="RefSeq" id="WP_208096256.1">
    <property type="nucleotide sequence ID" value="NZ_JAGDYM010000004.1"/>
</dbReference>
<dbReference type="Gene3D" id="3.40.50.1010">
    <property type="entry name" value="5'-nuclease"/>
    <property type="match status" value="1"/>
</dbReference>
<accession>A0A939MJE9</accession>
<organism evidence="2 3">
    <name type="scientific">Leucobacter weissii</name>
    <dbReference type="NCBI Taxonomy" id="1983706"/>
    <lineage>
        <taxon>Bacteria</taxon>
        <taxon>Bacillati</taxon>
        <taxon>Actinomycetota</taxon>
        <taxon>Actinomycetes</taxon>
        <taxon>Micrococcales</taxon>
        <taxon>Microbacteriaceae</taxon>
        <taxon>Leucobacter</taxon>
    </lineage>
</organism>
<dbReference type="CDD" id="cd11297">
    <property type="entry name" value="PIN_LabA-like_N_1"/>
    <property type="match status" value="1"/>
</dbReference>
<dbReference type="PANTHER" id="PTHR35811:SF1">
    <property type="entry name" value="HTH OST-TYPE DOMAIN-CONTAINING PROTEIN"/>
    <property type="match status" value="1"/>
</dbReference>
<evidence type="ECO:0000259" key="1">
    <source>
        <dbReference type="PROSITE" id="PS51644"/>
    </source>
</evidence>
<dbReference type="AlphaFoldDB" id="A0A939MJE9"/>
<dbReference type="InterPro" id="IPR041966">
    <property type="entry name" value="LOTUS-like"/>
</dbReference>
<dbReference type="CDD" id="cd10146">
    <property type="entry name" value="LabA_like_C"/>
    <property type="match status" value="1"/>
</dbReference>
<dbReference type="Gene3D" id="3.30.420.610">
    <property type="entry name" value="LOTUS domain-like"/>
    <property type="match status" value="1"/>
</dbReference>
<evidence type="ECO:0000313" key="2">
    <source>
        <dbReference type="EMBL" id="MBO1901095.1"/>
    </source>
</evidence>